<name>A0A0N1EBH6_9HELI</name>
<evidence type="ECO:0000313" key="2">
    <source>
        <dbReference type="Proteomes" id="UP000037997"/>
    </source>
</evidence>
<protein>
    <submittedName>
        <fullName evidence="1">Uncharacterized protein</fullName>
    </submittedName>
</protein>
<comment type="caution">
    <text evidence="1">The sequence shown here is derived from an EMBL/GenBank/DDBJ whole genome shotgun (WGS) entry which is preliminary data.</text>
</comment>
<dbReference type="AlphaFoldDB" id="A0A0N1EBH6"/>
<dbReference type="Proteomes" id="UP000037997">
    <property type="component" value="Unassembled WGS sequence"/>
</dbReference>
<dbReference type="PATRIC" id="fig|35818.11.peg.77"/>
<accession>A0A0N1EBH6</accession>
<gene>
    <name evidence="1" type="ORF">HPU229334_00395</name>
</gene>
<proteinExistence type="predicted"/>
<reference evidence="1 2" key="1">
    <citation type="submission" date="2014-06" db="EMBL/GenBank/DDBJ databases">
        <title>Helicobacter pullorum isolates in fresh chicken meat - phenotypic and genotypic features.</title>
        <authorList>
            <person name="Borges V."/>
            <person name="Santos A."/>
            <person name="Correia C.B."/>
            <person name="Saraiva M."/>
            <person name="Menard A."/>
            <person name="Vieira L."/>
            <person name="Sampaio D.A."/>
            <person name="Gomes J.P."/>
            <person name="Oleastro M."/>
        </authorList>
    </citation>
    <scope>NUCLEOTIDE SEQUENCE [LARGE SCALE GENOMIC DNA]</scope>
    <source>
        <strain evidence="1 2">229334/12</strain>
    </source>
</reference>
<sequence length="162" mass="18498">MEPNIIKIPPYKVQVNSKGEEWVQTGHLVFKLNRISDGVSISMIDEEDKRYYSFTLEREIIGDIDALKSRLEKYVQVSENQIKIIFDCICHCKLVGTISNKYCRTTENGATYIDIGKCLMSANRQDNIVYIRFMGATAVYGVILTTEEFDALLEIVKESQKG</sequence>
<organism evidence="1 2">
    <name type="scientific">Helicobacter pullorum</name>
    <dbReference type="NCBI Taxonomy" id="35818"/>
    <lineage>
        <taxon>Bacteria</taxon>
        <taxon>Pseudomonadati</taxon>
        <taxon>Campylobacterota</taxon>
        <taxon>Epsilonproteobacteria</taxon>
        <taxon>Campylobacterales</taxon>
        <taxon>Helicobacteraceae</taxon>
        <taxon>Helicobacter</taxon>
    </lineage>
</organism>
<dbReference type="EMBL" id="JNOC01000107">
    <property type="protein sequence ID" value="KPH54710.1"/>
    <property type="molecule type" value="Genomic_DNA"/>
</dbReference>
<dbReference type="RefSeq" id="WP_054198712.1">
    <property type="nucleotide sequence ID" value="NZ_JNOC01000107.1"/>
</dbReference>
<evidence type="ECO:0000313" key="1">
    <source>
        <dbReference type="EMBL" id="KPH54710.1"/>
    </source>
</evidence>